<name>A0A7T8GPF0_CALRO</name>
<gene>
    <name evidence="2" type="ORF">FKW44_023365</name>
</gene>
<keyword evidence="3" id="KW-1185">Reference proteome</keyword>
<reference evidence="3" key="1">
    <citation type="submission" date="2021-01" db="EMBL/GenBank/DDBJ databases">
        <title>Caligus Genome Assembly.</title>
        <authorList>
            <person name="Gallardo-Escarate C."/>
        </authorList>
    </citation>
    <scope>NUCLEOTIDE SEQUENCE [LARGE SCALE GENOMIC DNA]</scope>
</reference>
<dbReference type="PANTHER" id="PTHR11158">
    <property type="entry name" value="MSF1/PX19 RELATED"/>
    <property type="match status" value="1"/>
</dbReference>
<feature type="domain" description="PRELI/MSF1" evidence="1">
    <location>
        <begin position="1"/>
        <end position="103"/>
    </location>
</feature>
<accession>A0A7T8GPF0</accession>
<evidence type="ECO:0000313" key="2">
    <source>
        <dbReference type="EMBL" id="QQP35206.1"/>
    </source>
</evidence>
<organism evidence="2 3">
    <name type="scientific">Caligus rogercresseyi</name>
    <name type="common">Sea louse</name>
    <dbReference type="NCBI Taxonomy" id="217165"/>
    <lineage>
        <taxon>Eukaryota</taxon>
        <taxon>Metazoa</taxon>
        <taxon>Ecdysozoa</taxon>
        <taxon>Arthropoda</taxon>
        <taxon>Crustacea</taxon>
        <taxon>Multicrustacea</taxon>
        <taxon>Hexanauplia</taxon>
        <taxon>Copepoda</taxon>
        <taxon>Siphonostomatoida</taxon>
        <taxon>Caligidae</taxon>
        <taxon>Caligus</taxon>
    </lineage>
</organism>
<dbReference type="InterPro" id="IPR037365">
    <property type="entry name" value="Slowmo/Ups"/>
</dbReference>
<dbReference type="Proteomes" id="UP000595437">
    <property type="component" value="Chromosome 18"/>
</dbReference>
<evidence type="ECO:0000313" key="3">
    <source>
        <dbReference type="Proteomes" id="UP000595437"/>
    </source>
</evidence>
<dbReference type="OrthoDB" id="30289at2759"/>
<sequence>MGVDCLLFRQKNTLDRSRRTLSIDAWNESFANRIIINEFCVYSVHPENPDWTCFEQSAELDIKNFFGFEGTAEKLAIKEYSKSIGKSKDIMEHHIGVLAVEGITSVPIWEAKRSTL</sequence>
<protein>
    <submittedName>
        <fullName evidence="2">SEC14-like protein 1</fullName>
    </submittedName>
</protein>
<dbReference type="AlphaFoldDB" id="A0A7T8GPF0"/>
<proteinExistence type="predicted"/>
<evidence type="ECO:0000259" key="1">
    <source>
        <dbReference type="PROSITE" id="PS50904"/>
    </source>
</evidence>
<dbReference type="EMBL" id="CP045907">
    <property type="protein sequence ID" value="QQP35206.1"/>
    <property type="molecule type" value="Genomic_DNA"/>
</dbReference>
<dbReference type="GO" id="GO:0005758">
    <property type="term" value="C:mitochondrial intermembrane space"/>
    <property type="evidence" value="ECO:0007669"/>
    <property type="project" value="InterPro"/>
</dbReference>
<dbReference type="InterPro" id="IPR006797">
    <property type="entry name" value="PRELI/MSF1_dom"/>
</dbReference>
<dbReference type="PROSITE" id="PS50904">
    <property type="entry name" value="PRELI_MSF1"/>
    <property type="match status" value="1"/>
</dbReference>
<dbReference type="Pfam" id="PF04707">
    <property type="entry name" value="PRELI"/>
    <property type="match status" value="1"/>
</dbReference>